<feature type="non-terminal residue" evidence="2">
    <location>
        <position position="1"/>
    </location>
</feature>
<proteinExistence type="predicted"/>
<evidence type="ECO:0000256" key="1">
    <source>
        <dbReference type="SAM" id="MobiDB-lite"/>
    </source>
</evidence>
<reference evidence="2" key="1">
    <citation type="journal article" date="2019" name="Sci. Rep.">
        <title>Draft genome of Tanacetum cinerariifolium, the natural source of mosquito coil.</title>
        <authorList>
            <person name="Yamashiro T."/>
            <person name="Shiraishi A."/>
            <person name="Satake H."/>
            <person name="Nakayama K."/>
        </authorList>
    </citation>
    <scope>NUCLEOTIDE SEQUENCE</scope>
</reference>
<feature type="region of interest" description="Disordered" evidence="1">
    <location>
        <begin position="221"/>
        <end position="269"/>
    </location>
</feature>
<evidence type="ECO:0000313" key="2">
    <source>
        <dbReference type="EMBL" id="GEX27841.1"/>
    </source>
</evidence>
<feature type="compositionally biased region" description="Pro residues" evidence="1">
    <location>
        <begin position="247"/>
        <end position="258"/>
    </location>
</feature>
<feature type="region of interest" description="Disordered" evidence="1">
    <location>
        <begin position="1"/>
        <end position="36"/>
    </location>
</feature>
<name>A0A699H4F2_TANCI</name>
<feature type="compositionally biased region" description="Polar residues" evidence="1">
    <location>
        <begin position="222"/>
        <end position="238"/>
    </location>
</feature>
<feature type="non-terminal residue" evidence="2">
    <location>
        <position position="411"/>
    </location>
</feature>
<dbReference type="Pfam" id="PF08284">
    <property type="entry name" value="RVP_2"/>
    <property type="match status" value="1"/>
</dbReference>
<comment type="caution">
    <text evidence="2">The sequence shown here is derived from an EMBL/GenBank/DDBJ whole genome shotgun (WGS) entry which is preliminary data.</text>
</comment>
<feature type="compositionally biased region" description="Pro residues" evidence="1">
    <location>
        <begin position="1"/>
        <end position="20"/>
    </location>
</feature>
<sequence length="411" mass="45466">PLPPPAAAILPSSPPTPPSPRTIFTPSPSLTADTPNLRQPPHLHLVTISDPSYHHHLHLRHHHLVVIVTISLPPPQATIKDLIPIEPGSFDVIIGMNWLTRYHAMIIHDKKIVRIPLGDKTLMLRSNISDEHASIVASKQSCLIGLPPLLSIFPAPPPAKLRPASIGHRLLHATTDPPQPLPTISITNCGGSRCHHATTRRCHPHFITTYTTLATHYLHPITISNSRRPKPSSATSPSPRHHLRSIIPPPSSSSPPPPRCHRHHLTASTTRAPLRMTSTVVNNSVFSAFFEKQKLTGPNFIDWCRNLHIALSVEDKLTYLEHPLPIVHVPVHGQVADLDVLAAHTTWVKAPKEIAGLMLMTMDPEIQKNLVHLGAYDMLSELKSLFSKQAEQKLIQTVREFHACKQEKGQS</sequence>
<gene>
    <name evidence="2" type="ORF">Tci_299816</name>
</gene>
<dbReference type="AlphaFoldDB" id="A0A699H4F2"/>
<dbReference type="EMBL" id="BKCJ010099135">
    <property type="protein sequence ID" value="GEX27841.1"/>
    <property type="molecule type" value="Genomic_DNA"/>
</dbReference>
<protein>
    <submittedName>
        <fullName evidence="2">Zinc finger, CCHC-type</fullName>
    </submittedName>
</protein>
<accession>A0A699H4F2</accession>
<organism evidence="2">
    <name type="scientific">Tanacetum cinerariifolium</name>
    <name type="common">Dalmatian daisy</name>
    <name type="synonym">Chrysanthemum cinerariifolium</name>
    <dbReference type="NCBI Taxonomy" id="118510"/>
    <lineage>
        <taxon>Eukaryota</taxon>
        <taxon>Viridiplantae</taxon>
        <taxon>Streptophyta</taxon>
        <taxon>Embryophyta</taxon>
        <taxon>Tracheophyta</taxon>
        <taxon>Spermatophyta</taxon>
        <taxon>Magnoliopsida</taxon>
        <taxon>eudicotyledons</taxon>
        <taxon>Gunneridae</taxon>
        <taxon>Pentapetalae</taxon>
        <taxon>asterids</taxon>
        <taxon>campanulids</taxon>
        <taxon>Asterales</taxon>
        <taxon>Asteraceae</taxon>
        <taxon>Asteroideae</taxon>
        <taxon>Anthemideae</taxon>
        <taxon>Anthemidinae</taxon>
        <taxon>Tanacetum</taxon>
    </lineage>
</organism>